<keyword evidence="2" id="KW-0521">NADP</keyword>
<dbReference type="AlphaFoldDB" id="A0A8H8U2I3"/>
<evidence type="ECO:0000313" key="4">
    <source>
        <dbReference type="EMBL" id="TVY29321.1"/>
    </source>
</evidence>
<dbReference type="InterPro" id="IPR008030">
    <property type="entry name" value="NmrA-like"/>
</dbReference>
<comment type="caution">
    <text evidence="4">The sequence shown here is derived from an EMBL/GenBank/DDBJ whole genome shotgun (WGS) entry which is preliminary data.</text>
</comment>
<dbReference type="GeneID" id="41981560"/>
<feature type="domain" description="NmrA-like" evidence="3">
    <location>
        <begin position="3"/>
        <end position="271"/>
    </location>
</feature>
<gene>
    <name evidence="4" type="primary">Nmral1_1</name>
    <name evidence="4" type="ORF">LHYA1_G001362</name>
</gene>
<comment type="similarity">
    <text evidence="1">Belongs to the NmrA-type oxidoreductase family.</text>
</comment>
<evidence type="ECO:0000256" key="2">
    <source>
        <dbReference type="ARBA" id="ARBA00022857"/>
    </source>
</evidence>
<keyword evidence="5" id="KW-1185">Reference proteome</keyword>
<reference evidence="4 5" key="1">
    <citation type="submission" date="2018-05" db="EMBL/GenBank/DDBJ databases">
        <title>Genome sequencing and assembly of the regulated plant pathogen Lachnellula willkommii and related sister species for the development of diagnostic species identification markers.</title>
        <authorList>
            <person name="Giroux E."/>
            <person name="Bilodeau G."/>
        </authorList>
    </citation>
    <scope>NUCLEOTIDE SEQUENCE [LARGE SCALE GENOMIC DNA]</scope>
    <source>
        <strain evidence="4 5">CBS 185.66</strain>
    </source>
</reference>
<dbReference type="SUPFAM" id="SSF51735">
    <property type="entry name" value="NAD(P)-binding Rossmann-fold domains"/>
    <property type="match status" value="1"/>
</dbReference>
<sequence length="316" mass="34164">MATQTFLVVGATGTQGSSVVKALLSSTTTPIKILALTRDPTSKRAQSLASSDPRIRLLPGDPTAPEAIFSAANTPIDGVFCVTVHGPEGAEEAQAQGLINASLAHGVKHFVFTSADRGGDVVSDTTPTPAPHIASKHHIEIYLREKTRGTAMEWTILRPVTFMDNLTPDFAGKGFAAMWRQVGKRRIQVVAASDIGIFAAKALLEPERFKGKCVGIAGDELNFEEACEKFKEVVGVEMPTTFCAVGSVLKFAMKDIGSMFKWFETAGYAVDIPAAKREYPELQDFGTWLEKSSGFRDLKTGKSAYNVNLLLKFFLT</sequence>
<organism evidence="4 5">
    <name type="scientific">Lachnellula hyalina</name>
    <dbReference type="NCBI Taxonomy" id="1316788"/>
    <lineage>
        <taxon>Eukaryota</taxon>
        <taxon>Fungi</taxon>
        <taxon>Dikarya</taxon>
        <taxon>Ascomycota</taxon>
        <taxon>Pezizomycotina</taxon>
        <taxon>Leotiomycetes</taxon>
        <taxon>Helotiales</taxon>
        <taxon>Lachnaceae</taxon>
        <taxon>Lachnellula</taxon>
    </lineage>
</organism>
<dbReference type="PANTHER" id="PTHR42748:SF7">
    <property type="entry name" value="NMRA LIKE REDOX SENSOR 1-RELATED"/>
    <property type="match status" value="1"/>
</dbReference>
<evidence type="ECO:0000256" key="1">
    <source>
        <dbReference type="ARBA" id="ARBA00006328"/>
    </source>
</evidence>
<accession>A0A8H8U2I3</accession>
<name>A0A8H8U2I3_9HELO</name>
<dbReference type="Gene3D" id="3.90.25.10">
    <property type="entry name" value="UDP-galactose 4-epimerase, domain 1"/>
    <property type="match status" value="1"/>
</dbReference>
<dbReference type="RefSeq" id="XP_031008108.1">
    <property type="nucleotide sequence ID" value="XM_031146345.1"/>
</dbReference>
<evidence type="ECO:0000313" key="5">
    <source>
        <dbReference type="Proteomes" id="UP000431533"/>
    </source>
</evidence>
<dbReference type="Pfam" id="PF05368">
    <property type="entry name" value="NmrA"/>
    <property type="match status" value="1"/>
</dbReference>
<dbReference type="Proteomes" id="UP000431533">
    <property type="component" value="Unassembled WGS sequence"/>
</dbReference>
<evidence type="ECO:0000259" key="3">
    <source>
        <dbReference type="Pfam" id="PF05368"/>
    </source>
</evidence>
<proteinExistence type="inferred from homology"/>
<dbReference type="EMBL" id="QGMH01000019">
    <property type="protein sequence ID" value="TVY29321.1"/>
    <property type="molecule type" value="Genomic_DNA"/>
</dbReference>
<dbReference type="Gene3D" id="3.40.50.720">
    <property type="entry name" value="NAD(P)-binding Rossmann-like Domain"/>
    <property type="match status" value="1"/>
</dbReference>
<dbReference type="OrthoDB" id="9997102at2759"/>
<dbReference type="PANTHER" id="PTHR42748">
    <property type="entry name" value="NITROGEN METABOLITE REPRESSION PROTEIN NMRA FAMILY MEMBER"/>
    <property type="match status" value="1"/>
</dbReference>
<dbReference type="GO" id="GO:0005634">
    <property type="term" value="C:nucleus"/>
    <property type="evidence" value="ECO:0007669"/>
    <property type="project" value="TreeGrafter"/>
</dbReference>
<protein>
    <submittedName>
        <fullName evidence="4">NmrA-like family domain-containing protein</fullName>
    </submittedName>
</protein>
<dbReference type="InterPro" id="IPR036291">
    <property type="entry name" value="NAD(P)-bd_dom_sf"/>
</dbReference>
<dbReference type="InterPro" id="IPR051164">
    <property type="entry name" value="NmrA-like_oxidored"/>
</dbReference>